<dbReference type="Proteomes" id="UP001226867">
    <property type="component" value="Unassembled WGS sequence"/>
</dbReference>
<dbReference type="InterPro" id="IPR035965">
    <property type="entry name" value="PAS-like_dom_sf"/>
</dbReference>
<gene>
    <name evidence="2" type="ORF">J2W36_003060</name>
</gene>
<dbReference type="Pfam" id="PF08448">
    <property type="entry name" value="PAS_4"/>
    <property type="match status" value="1"/>
</dbReference>
<reference evidence="2 3" key="1">
    <citation type="submission" date="2023-07" db="EMBL/GenBank/DDBJ databases">
        <title>Sorghum-associated microbial communities from plants grown in Nebraska, USA.</title>
        <authorList>
            <person name="Schachtman D."/>
        </authorList>
    </citation>
    <scope>NUCLEOTIDE SEQUENCE [LARGE SCALE GENOMIC DNA]</scope>
    <source>
        <strain evidence="2 3">DS1607</strain>
    </source>
</reference>
<dbReference type="InterPro" id="IPR003018">
    <property type="entry name" value="GAF"/>
</dbReference>
<dbReference type="SMART" id="SM00091">
    <property type="entry name" value="PAS"/>
    <property type="match status" value="1"/>
</dbReference>
<dbReference type="NCBIfam" id="TIGR00229">
    <property type="entry name" value="sensory_box"/>
    <property type="match status" value="1"/>
</dbReference>
<dbReference type="PROSITE" id="PS50112">
    <property type="entry name" value="PAS"/>
    <property type="match status" value="1"/>
</dbReference>
<keyword evidence="3" id="KW-1185">Reference proteome</keyword>
<dbReference type="Gene3D" id="3.30.450.20">
    <property type="entry name" value="PAS domain"/>
    <property type="match status" value="1"/>
</dbReference>
<dbReference type="SUPFAM" id="SSF55785">
    <property type="entry name" value="PYP-like sensor domain (PAS domain)"/>
    <property type="match status" value="1"/>
</dbReference>
<organism evidence="2 3">
    <name type="scientific">Variovorax ginsengisoli</name>
    <dbReference type="NCBI Taxonomy" id="363844"/>
    <lineage>
        <taxon>Bacteria</taxon>
        <taxon>Pseudomonadati</taxon>
        <taxon>Pseudomonadota</taxon>
        <taxon>Betaproteobacteria</taxon>
        <taxon>Burkholderiales</taxon>
        <taxon>Comamonadaceae</taxon>
        <taxon>Variovorax</taxon>
    </lineage>
</organism>
<evidence type="ECO:0000313" key="3">
    <source>
        <dbReference type="Proteomes" id="UP001226867"/>
    </source>
</evidence>
<evidence type="ECO:0000259" key="1">
    <source>
        <dbReference type="PROSITE" id="PS50112"/>
    </source>
</evidence>
<dbReference type="Gene3D" id="3.30.450.40">
    <property type="match status" value="1"/>
</dbReference>
<dbReference type="EMBL" id="JAUSRO010000009">
    <property type="protein sequence ID" value="MDP9900794.1"/>
    <property type="molecule type" value="Genomic_DNA"/>
</dbReference>
<dbReference type="PANTHER" id="PTHR43102">
    <property type="entry name" value="SLR1143 PROTEIN"/>
    <property type="match status" value="1"/>
</dbReference>
<dbReference type="Pfam" id="PF01590">
    <property type="entry name" value="GAF"/>
    <property type="match status" value="1"/>
</dbReference>
<dbReference type="PANTHER" id="PTHR43102:SF2">
    <property type="entry name" value="GAF DOMAIN-CONTAINING PROTEIN"/>
    <property type="match status" value="1"/>
</dbReference>
<evidence type="ECO:0000313" key="2">
    <source>
        <dbReference type="EMBL" id="MDP9900794.1"/>
    </source>
</evidence>
<proteinExistence type="predicted"/>
<dbReference type="InterPro" id="IPR000014">
    <property type="entry name" value="PAS"/>
</dbReference>
<accession>A0ABT9S8W4</accession>
<sequence length="292" mass="31843">MQSAVLREDEHSSLLALHSLEVLDSEPEAEFDALVHAASVICDVPISLITLIDQDRQWFKANLGLSGVTETPRDAAFCAHAVLGDDFMEVPDAKLDMRFVDNPLVISSPHIRFYAGAPIKLHSGVRVGTLCVIDREPRSRLKENQVMALRSLASAAAAGLERRAAIRRARRELHQAERASMMLFRHAEAVIGVTPAGNIESWNLAAQAMLGYCADDVIGKPLQHIVPLECVAQEMLSFSALSTGRARCYESIRLSLAQSLVQVAVTFVPVIDSAGRLISATQFLRALNGHKS</sequence>
<dbReference type="RefSeq" id="WP_307690583.1">
    <property type="nucleotide sequence ID" value="NZ_JAUSRO010000009.1"/>
</dbReference>
<feature type="domain" description="PAS" evidence="1">
    <location>
        <begin position="175"/>
        <end position="220"/>
    </location>
</feature>
<dbReference type="InterPro" id="IPR029016">
    <property type="entry name" value="GAF-like_dom_sf"/>
</dbReference>
<protein>
    <submittedName>
        <fullName evidence="2">PAS domain S-box-containing protein</fullName>
    </submittedName>
</protein>
<dbReference type="InterPro" id="IPR013656">
    <property type="entry name" value="PAS_4"/>
</dbReference>
<dbReference type="CDD" id="cd00130">
    <property type="entry name" value="PAS"/>
    <property type="match status" value="1"/>
</dbReference>
<dbReference type="SUPFAM" id="SSF55781">
    <property type="entry name" value="GAF domain-like"/>
    <property type="match status" value="1"/>
</dbReference>
<name>A0ABT9S8W4_9BURK</name>
<comment type="caution">
    <text evidence="2">The sequence shown here is derived from an EMBL/GenBank/DDBJ whole genome shotgun (WGS) entry which is preliminary data.</text>
</comment>